<evidence type="ECO:0000256" key="6">
    <source>
        <dbReference type="PIRSR" id="PIRSR000027-1"/>
    </source>
</evidence>
<reference evidence="9" key="1">
    <citation type="submission" date="2022-08" db="EMBL/GenBank/DDBJ databases">
        <authorList>
            <person name="Li F."/>
        </authorList>
    </citation>
    <scope>NUCLEOTIDE SEQUENCE</scope>
    <source>
        <strain evidence="9">MQZ15Z-1</strain>
    </source>
</reference>
<feature type="signal peptide" evidence="8">
    <location>
        <begin position="1"/>
        <end position="18"/>
    </location>
</feature>
<dbReference type="GO" id="GO:0009055">
    <property type="term" value="F:electron transfer activity"/>
    <property type="evidence" value="ECO:0007669"/>
    <property type="project" value="InterPro"/>
</dbReference>
<dbReference type="InterPro" id="IPR012127">
    <property type="entry name" value="Cyt_c_prime"/>
</dbReference>
<comment type="PTM">
    <text evidence="7">Binds 1 heme group per subunit.</text>
</comment>
<accession>A0A9X2PFS5</accession>
<gene>
    <name evidence="9" type="ORF">NVS89_13715</name>
</gene>
<feature type="binding site" description="axial binding residue" evidence="6">
    <location>
        <position position="139"/>
    </location>
    <ligand>
        <name>heme c</name>
        <dbReference type="ChEBI" id="CHEBI:61717"/>
    </ligand>
    <ligandPart>
        <name>Fe</name>
        <dbReference type="ChEBI" id="CHEBI:18248"/>
    </ligandPart>
</feature>
<feature type="binding site" description="covalent" evidence="7">
    <location>
        <position position="138"/>
    </location>
    <ligand>
        <name>heme c</name>
        <dbReference type="ChEBI" id="CHEBI:61717"/>
    </ligand>
</feature>
<evidence type="ECO:0000256" key="4">
    <source>
        <dbReference type="ARBA" id="ARBA00022982"/>
    </source>
</evidence>
<proteinExistence type="predicted"/>
<evidence type="ECO:0000256" key="5">
    <source>
        <dbReference type="ARBA" id="ARBA00023004"/>
    </source>
</evidence>
<evidence type="ECO:0000256" key="7">
    <source>
        <dbReference type="PIRSR" id="PIRSR000027-2"/>
    </source>
</evidence>
<protein>
    <submittedName>
        <fullName evidence="9">Cytochrome c</fullName>
    </submittedName>
</protein>
<evidence type="ECO:0000256" key="8">
    <source>
        <dbReference type="SAM" id="SignalP"/>
    </source>
</evidence>
<keyword evidence="10" id="KW-1185">Reference proteome</keyword>
<dbReference type="RefSeq" id="WP_258733323.1">
    <property type="nucleotide sequence ID" value="NZ_JANTHZ010000006.1"/>
</dbReference>
<dbReference type="Gene3D" id="1.20.120.10">
    <property type="entry name" value="Cytochrome c/b562"/>
    <property type="match status" value="1"/>
</dbReference>
<dbReference type="GO" id="GO:0005506">
    <property type="term" value="F:iron ion binding"/>
    <property type="evidence" value="ECO:0007669"/>
    <property type="project" value="InterPro"/>
</dbReference>
<dbReference type="InterPro" id="IPR010980">
    <property type="entry name" value="Cyt_c/b562"/>
</dbReference>
<keyword evidence="4" id="KW-0249">Electron transport</keyword>
<feature type="binding site" description="covalent" evidence="7">
    <location>
        <position position="135"/>
    </location>
    <ligand>
        <name>heme c</name>
        <dbReference type="ChEBI" id="CHEBI:61717"/>
    </ligand>
</feature>
<dbReference type="GO" id="GO:0042597">
    <property type="term" value="C:periplasmic space"/>
    <property type="evidence" value="ECO:0007669"/>
    <property type="project" value="InterPro"/>
</dbReference>
<keyword evidence="3 6" id="KW-0479">Metal-binding</keyword>
<dbReference type="PIRSF" id="PIRSF000027">
    <property type="entry name" value="Cytc_c_prime"/>
    <property type="match status" value="1"/>
</dbReference>
<comment type="caution">
    <text evidence="9">The sequence shown here is derived from an EMBL/GenBank/DDBJ whole genome shotgun (WGS) entry which is preliminary data.</text>
</comment>
<evidence type="ECO:0000313" key="9">
    <source>
        <dbReference type="EMBL" id="MCS0496156.1"/>
    </source>
</evidence>
<dbReference type="PROSITE" id="PS51009">
    <property type="entry name" value="CYTCII"/>
    <property type="match status" value="1"/>
</dbReference>
<name>A0A9X2PFS5_9HYPH</name>
<evidence type="ECO:0000256" key="1">
    <source>
        <dbReference type="ARBA" id="ARBA00022448"/>
    </source>
</evidence>
<keyword evidence="8" id="KW-0732">Signal</keyword>
<dbReference type="InterPro" id="IPR002321">
    <property type="entry name" value="Cyt_c_II"/>
</dbReference>
<keyword evidence="2 7" id="KW-0349">Heme</keyword>
<dbReference type="GO" id="GO:0020037">
    <property type="term" value="F:heme binding"/>
    <property type="evidence" value="ECO:0007669"/>
    <property type="project" value="InterPro"/>
</dbReference>
<dbReference type="GO" id="GO:0022900">
    <property type="term" value="P:electron transport chain"/>
    <property type="evidence" value="ECO:0007669"/>
    <property type="project" value="InterPro"/>
</dbReference>
<dbReference type="EMBL" id="JANTHZ010000006">
    <property type="protein sequence ID" value="MCS0496156.1"/>
    <property type="molecule type" value="Genomic_DNA"/>
</dbReference>
<feature type="chain" id="PRO_5040847449" evidence="8">
    <location>
        <begin position="19"/>
        <end position="146"/>
    </location>
</feature>
<organism evidence="9 10">
    <name type="scientific">Ancylobacter mangrovi</name>
    <dbReference type="NCBI Taxonomy" id="2972472"/>
    <lineage>
        <taxon>Bacteria</taxon>
        <taxon>Pseudomonadati</taxon>
        <taxon>Pseudomonadota</taxon>
        <taxon>Alphaproteobacteria</taxon>
        <taxon>Hyphomicrobiales</taxon>
        <taxon>Xanthobacteraceae</taxon>
        <taxon>Ancylobacter</taxon>
    </lineage>
</organism>
<keyword evidence="5 6" id="KW-0408">Iron</keyword>
<dbReference type="AlphaFoldDB" id="A0A9X2PFS5"/>
<dbReference type="Pfam" id="PF01322">
    <property type="entry name" value="Cytochrom_C_2"/>
    <property type="match status" value="1"/>
</dbReference>
<dbReference type="Proteomes" id="UP001151088">
    <property type="component" value="Unassembled WGS sequence"/>
</dbReference>
<evidence type="ECO:0000256" key="2">
    <source>
        <dbReference type="ARBA" id="ARBA00022617"/>
    </source>
</evidence>
<evidence type="ECO:0000256" key="3">
    <source>
        <dbReference type="ARBA" id="ARBA00022723"/>
    </source>
</evidence>
<keyword evidence="1" id="KW-0813">Transport</keyword>
<dbReference type="SUPFAM" id="SSF47175">
    <property type="entry name" value="Cytochromes"/>
    <property type="match status" value="1"/>
</dbReference>
<evidence type="ECO:0000313" key="10">
    <source>
        <dbReference type="Proteomes" id="UP001151088"/>
    </source>
</evidence>
<sequence>MSRRLAFVVATLSFAAFATTAVVAQSDVAKQREALMKEYGKATKAVGGMLRGATPFDLATVQSTLDLYAKNAKTLPTLFPEGSGESTDALPAIWEKKDEFEALFTKLAADSVAARAAITDEASFKANFPGVIRTCGTCHDSFRKKS</sequence>